<feature type="transmembrane region" description="Helical" evidence="4">
    <location>
        <begin position="6"/>
        <end position="30"/>
    </location>
</feature>
<organism evidence="6 7">
    <name type="scientific">Neolewinella aurantiaca</name>
    <dbReference type="NCBI Taxonomy" id="2602767"/>
    <lineage>
        <taxon>Bacteria</taxon>
        <taxon>Pseudomonadati</taxon>
        <taxon>Bacteroidota</taxon>
        <taxon>Saprospiria</taxon>
        <taxon>Saprospirales</taxon>
        <taxon>Lewinellaceae</taxon>
        <taxon>Neolewinella</taxon>
    </lineage>
</organism>
<evidence type="ECO:0000256" key="1">
    <source>
        <dbReference type="ARBA" id="ARBA00023015"/>
    </source>
</evidence>
<feature type="domain" description="HTH araC/xylS-type" evidence="5">
    <location>
        <begin position="259"/>
        <end position="367"/>
    </location>
</feature>
<protein>
    <submittedName>
        <fullName evidence="6">Helix-turn-helix domain-containing protein</fullName>
    </submittedName>
</protein>
<gene>
    <name evidence="6" type="ORF">FUA23_13285</name>
</gene>
<dbReference type="GO" id="GO:0003700">
    <property type="term" value="F:DNA-binding transcription factor activity"/>
    <property type="evidence" value="ECO:0007669"/>
    <property type="project" value="InterPro"/>
</dbReference>
<evidence type="ECO:0000313" key="6">
    <source>
        <dbReference type="EMBL" id="TXF88816.1"/>
    </source>
</evidence>
<dbReference type="PANTHER" id="PTHR43280:SF29">
    <property type="entry name" value="ARAC-FAMILY TRANSCRIPTIONAL REGULATOR"/>
    <property type="match status" value="1"/>
</dbReference>
<dbReference type="InterPro" id="IPR018062">
    <property type="entry name" value="HTH_AraC-typ_CS"/>
</dbReference>
<feature type="transmembrane region" description="Helical" evidence="4">
    <location>
        <begin position="60"/>
        <end position="81"/>
    </location>
</feature>
<name>A0A5C7FCX6_9BACT</name>
<evidence type="ECO:0000313" key="7">
    <source>
        <dbReference type="Proteomes" id="UP000321907"/>
    </source>
</evidence>
<accession>A0A5C7FCX6</accession>
<feature type="transmembrane region" description="Helical" evidence="4">
    <location>
        <begin position="93"/>
        <end position="112"/>
    </location>
</feature>
<dbReference type="Proteomes" id="UP000321907">
    <property type="component" value="Unassembled WGS sequence"/>
</dbReference>
<evidence type="ECO:0000259" key="5">
    <source>
        <dbReference type="PROSITE" id="PS01124"/>
    </source>
</evidence>
<dbReference type="PROSITE" id="PS00041">
    <property type="entry name" value="HTH_ARAC_FAMILY_1"/>
    <property type="match status" value="1"/>
</dbReference>
<sequence length="371" mass="43014">MSLSLSDFFVLASILQGFFLGIAILIAPFFRSETNVYLGWSVIMMSLITFLGWQDFGNFWIDYAWSLMLEFLFPALLFQYFLKVLDHPYLRAWWLPLVYAPFFVFLLVDLVIDLDFVFDVYELPFSPESPGFDFFDSLEDSLALWYNIFMISWMFRLARADTRLAPLKRQWLVRFSIAMVGILAIWFLSDLVRVETSIDNPYAAIWIAISVLFWWIAYVGVYQLRILDEQTEIHHLLHRNRSVVREEPVLVAATATANNSYAPALESLMQEEELFRNPDLGRQLVAERLGISEGYVSEIMQDSVGKSFVEYVNSYRVDAAKLMLKDQSFAPYSLEAIGREAGFRSRSTFYEAFKKATGLTPGLYRKQQKPS</sequence>
<dbReference type="PANTHER" id="PTHR43280">
    <property type="entry name" value="ARAC-FAMILY TRANSCRIPTIONAL REGULATOR"/>
    <property type="match status" value="1"/>
</dbReference>
<dbReference type="PROSITE" id="PS01124">
    <property type="entry name" value="HTH_ARAC_FAMILY_2"/>
    <property type="match status" value="1"/>
</dbReference>
<dbReference type="AlphaFoldDB" id="A0A5C7FCX6"/>
<proteinExistence type="predicted"/>
<keyword evidence="4" id="KW-0812">Transmembrane</keyword>
<keyword evidence="7" id="KW-1185">Reference proteome</keyword>
<keyword evidence="3" id="KW-0804">Transcription</keyword>
<dbReference type="RefSeq" id="WP_147931233.1">
    <property type="nucleotide sequence ID" value="NZ_VOXD01000019.1"/>
</dbReference>
<dbReference type="InterPro" id="IPR009057">
    <property type="entry name" value="Homeodomain-like_sf"/>
</dbReference>
<dbReference type="Pfam" id="PF12833">
    <property type="entry name" value="HTH_18"/>
    <property type="match status" value="1"/>
</dbReference>
<keyword evidence="4" id="KW-0472">Membrane</keyword>
<evidence type="ECO:0000256" key="4">
    <source>
        <dbReference type="SAM" id="Phobius"/>
    </source>
</evidence>
<keyword evidence="4" id="KW-1133">Transmembrane helix</keyword>
<evidence type="ECO:0000256" key="3">
    <source>
        <dbReference type="ARBA" id="ARBA00023163"/>
    </source>
</evidence>
<dbReference type="EMBL" id="VOXD01000019">
    <property type="protein sequence ID" value="TXF88816.1"/>
    <property type="molecule type" value="Genomic_DNA"/>
</dbReference>
<feature type="transmembrane region" description="Helical" evidence="4">
    <location>
        <begin position="142"/>
        <end position="159"/>
    </location>
</feature>
<dbReference type="Gene3D" id="1.10.10.60">
    <property type="entry name" value="Homeodomain-like"/>
    <property type="match status" value="2"/>
</dbReference>
<reference evidence="6 7" key="1">
    <citation type="submission" date="2019-08" db="EMBL/GenBank/DDBJ databases">
        <title>Lewinella sp. strain SSH13 Genome sequencing and assembly.</title>
        <authorList>
            <person name="Kim I."/>
        </authorList>
    </citation>
    <scope>NUCLEOTIDE SEQUENCE [LARGE SCALE GENOMIC DNA]</scope>
    <source>
        <strain evidence="6 7">SSH13</strain>
    </source>
</reference>
<feature type="transmembrane region" description="Helical" evidence="4">
    <location>
        <begin position="201"/>
        <end position="221"/>
    </location>
</feature>
<dbReference type="InterPro" id="IPR018060">
    <property type="entry name" value="HTH_AraC"/>
</dbReference>
<evidence type="ECO:0000256" key="2">
    <source>
        <dbReference type="ARBA" id="ARBA00023125"/>
    </source>
</evidence>
<keyword evidence="1" id="KW-0805">Transcription regulation</keyword>
<dbReference type="GO" id="GO:0043565">
    <property type="term" value="F:sequence-specific DNA binding"/>
    <property type="evidence" value="ECO:0007669"/>
    <property type="project" value="InterPro"/>
</dbReference>
<keyword evidence="2" id="KW-0238">DNA-binding</keyword>
<dbReference type="SMART" id="SM00342">
    <property type="entry name" value="HTH_ARAC"/>
    <property type="match status" value="1"/>
</dbReference>
<comment type="caution">
    <text evidence="6">The sequence shown here is derived from an EMBL/GenBank/DDBJ whole genome shotgun (WGS) entry which is preliminary data.</text>
</comment>
<feature type="transmembrane region" description="Helical" evidence="4">
    <location>
        <begin position="37"/>
        <end position="54"/>
    </location>
</feature>
<feature type="transmembrane region" description="Helical" evidence="4">
    <location>
        <begin position="171"/>
        <end position="189"/>
    </location>
</feature>
<dbReference type="SUPFAM" id="SSF46689">
    <property type="entry name" value="Homeodomain-like"/>
    <property type="match status" value="1"/>
</dbReference>
<dbReference type="OrthoDB" id="5492415at2"/>